<dbReference type="InterPro" id="IPR000719">
    <property type="entry name" value="Prot_kinase_dom"/>
</dbReference>
<feature type="domain" description="Protein kinase" evidence="11">
    <location>
        <begin position="10"/>
        <end position="273"/>
    </location>
</feature>
<evidence type="ECO:0000256" key="5">
    <source>
        <dbReference type="ARBA" id="ARBA00022777"/>
    </source>
</evidence>
<keyword evidence="10" id="KW-0812">Transmembrane</keyword>
<evidence type="ECO:0000256" key="7">
    <source>
        <dbReference type="ARBA" id="ARBA00047899"/>
    </source>
</evidence>
<keyword evidence="6" id="KW-0067">ATP-binding</keyword>
<dbReference type="EC" id="2.7.11.1" evidence="1"/>
<keyword evidence="2" id="KW-0723">Serine/threonine-protein kinase</keyword>
<evidence type="ECO:0000256" key="9">
    <source>
        <dbReference type="SAM" id="MobiDB-lite"/>
    </source>
</evidence>
<dbReference type="GO" id="GO:0005524">
    <property type="term" value="F:ATP binding"/>
    <property type="evidence" value="ECO:0007669"/>
    <property type="project" value="UniProtKB-KW"/>
</dbReference>
<dbReference type="Gene3D" id="3.30.200.20">
    <property type="entry name" value="Phosphorylase Kinase, domain 1"/>
    <property type="match status" value="1"/>
</dbReference>
<dbReference type="RefSeq" id="WP_157114186.1">
    <property type="nucleotide sequence ID" value="NZ_JAAXOS010000009.1"/>
</dbReference>
<dbReference type="Proteomes" id="UP000540698">
    <property type="component" value="Unassembled WGS sequence"/>
</dbReference>
<gene>
    <name evidence="12" type="ORF">HGB38_20580</name>
</gene>
<sequence>MELGSVFAGYTIERLLGVGGMGEVYVARHPRLPRSDAVKVLAAQFTRDDSYRRRFEREADLAASLSHPGIVSVHDRGESDGRLWIALELIDGIDLSASLTSSPGGLPGADVARAIMEVADALDYAGARGLIHRDVKPANILLARTGHYLLTDFGIARMGPENSDLTGTGLTLGTIAYASPEQMRGLPVDPRSDQYSLAATAFHLLTGAQPFTGINPVAVIMAHAQQPVPSVREHRPDLAPHVDSVIGRAMAKSPEHRFPTSKDFATALGHALATPATHRQSSAATAVVADRYAATVVRPSPLSPGPHHPAPPGPVGTGSRNAQRRNTPRLIGAMVVTVALVVVGLLGVRAFMHDAGAEEAARLPRQPVTPILPSLDKRPDTAIWTLQDIPGPPGSQPNGTSALGGDSDIVIFGRRVRLADANRIQYLDIIDANTGRLRVGTEPIVVDTSQRSLNRCVVSANHSAAACHLDSSSAPSDAVVVVDLEASRIIDTFPATGQIEGLTAAGGRFVFVDRADLSQPPSLRSIGEDGRELPAIRWTDANPRPRSTQPLHSIEVFDSVRLAVVKSAPDPSEPLSKWEFRVVRLEDGQEVFRRDSVEEIGDEDWNVFIDGFVVADGRSPTGIYDRNGTKTADLPKGWRPSERPTTLVGPGPAETSVPTAIQTQGNRTTYAGISPRTGTILWQKQSFGADNRPERLLLRGIGTLILTSDSGRVVDAYTGDYVIPGFVPKGTQLGTDGSRIAVSADSVHSGNSLAVWSRDGEVWEITSEYTSVAIGGKVYVGNLRLF</sequence>
<keyword evidence="5 12" id="KW-0418">Kinase</keyword>
<keyword evidence="10" id="KW-1133">Transmembrane helix</keyword>
<evidence type="ECO:0000256" key="8">
    <source>
        <dbReference type="ARBA" id="ARBA00048679"/>
    </source>
</evidence>
<keyword evidence="10" id="KW-0472">Membrane</keyword>
<organism evidence="12 13">
    <name type="scientific">Nocardia gamkensis</name>
    <dbReference type="NCBI Taxonomy" id="352869"/>
    <lineage>
        <taxon>Bacteria</taxon>
        <taxon>Bacillati</taxon>
        <taxon>Actinomycetota</taxon>
        <taxon>Actinomycetes</taxon>
        <taxon>Mycobacteriales</taxon>
        <taxon>Nocardiaceae</taxon>
        <taxon>Nocardia</taxon>
    </lineage>
</organism>
<accession>A0A7X6L673</accession>
<evidence type="ECO:0000256" key="4">
    <source>
        <dbReference type="ARBA" id="ARBA00022741"/>
    </source>
</evidence>
<dbReference type="EMBL" id="JAAXOS010000009">
    <property type="protein sequence ID" value="NKY28596.1"/>
    <property type="molecule type" value="Genomic_DNA"/>
</dbReference>
<comment type="catalytic activity">
    <reaction evidence="7">
        <text>L-threonyl-[protein] + ATP = O-phospho-L-threonyl-[protein] + ADP + H(+)</text>
        <dbReference type="Rhea" id="RHEA:46608"/>
        <dbReference type="Rhea" id="RHEA-COMP:11060"/>
        <dbReference type="Rhea" id="RHEA-COMP:11605"/>
        <dbReference type="ChEBI" id="CHEBI:15378"/>
        <dbReference type="ChEBI" id="CHEBI:30013"/>
        <dbReference type="ChEBI" id="CHEBI:30616"/>
        <dbReference type="ChEBI" id="CHEBI:61977"/>
        <dbReference type="ChEBI" id="CHEBI:456216"/>
        <dbReference type="EC" id="2.7.11.1"/>
    </reaction>
</comment>
<dbReference type="Pfam" id="PF00069">
    <property type="entry name" value="Pkinase"/>
    <property type="match status" value="1"/>
</dbReference>
<dbReference type="PANTHER" id="PTHR43289">
    <property type="entry name" value="MITOGEN-ACTIVATED PROTEIN KINASE KINASE KINASE 20-RELATED"/>
    <property type="match status" value="1"/>
</dbReference>
<evidence type="ECO:0000313" key="13">
    <source>
        <dbReference type="Proteomes" id="UP000540698"/>
    </source>
</evidence>
<evidence type="ECO:0000256" key="10">
    <source>
        <dbReference type="SAM" id="Phobius"/>
    </source>
</evidence>
<evidence type="ECO:0000256" key="6">
    <source>
        <dbReference type="ARBA" id="ARBA00022840"/>
    </source>
</evidence>
<dbReference type="PANTHER" id="PTHR43289:SF6">
    <property type="entry name" value="SERINE_THREONINE-PROTEIN KINASE NEKL-3"/>
    <property type="match status" value="1"/>
</dbReference>
<evidence type="ECO:0000259" key="11">
    <source>
        <dbReference type="PROSITE" id="PS50011"/>
    </source>
</evidence>
<dbReference type="CDD" id="cd14014">
    <property type="entry name" value="STKc_PknB_like"/>
    <property type="match status" value="1"/>
</dbReference>
<protein>
    <recommendedName>
        <fullName evidence="1">non-specific serine/threonine protein kinase</fullName>
        <ecNumber evidence="1">2.7.11.1</ecNumber>
    </recommendedName>
</protein>
<dbReference type="AlphaFoldDB" id="A0A7X6L673"/>
<dbReference type="PROSITE" id="PS00108">
    <property type="entry name" value="PROTEIN_KINASE_ST"/>
    <property type="match status" value="1"/>
</dbReference>
<proteinExistence type="predicted"/>
<dbReference type="PROSITE" id="PS50011">
    <property type="entry name" value="PROTEIN_KINASE_DOM"/>
    <property type="match status" value="1"/>
</dbReference>
<evidence type="ECO:0000256" key="3">
    <source>
        <dbReference type="ARBA" id="ARBA00022679"/>
    </source>
</evidence>
<evidence type="ECO:0000313" key="12">
    <source>
        <dbReference type="EMBL" id="NKY28596.1"/>
    </source>
</evidence>
<dbReference type="Gene3D" id="1.10.510.10">
    <property type="entry name" value="Transferase(Phosphotransferase) domain 1"/>
    <property type="match status" value="1"/>
</dbReference>
<keyword evidence="3" id="KW-0808">Transferase</keyword>
<comment type="caution">
    <text evidence="12">The sequence shown here is derived from an EMBL/GenBank/DDBJ whole genome shotgun (WGS) entry which is preliminary data.</text>
</comment>
<reference evidence="12 13" key="1">
    <citation type="submission" date="2020-04" db="EMBL/GenBank/DDBJ databases">
        <title>MicrobeNet Type strains.</title>
        <authorList>
            <person name="Nicholson A.C."/>
        </authorList>
    </citation>
    <scope>NUCLEOTIDE SEQUENCE [LARGE SCALE GENOMIC DNA]</scope>
    <source>
        <strain evidence="12 13">DSM 44956</strain>
    </source>
</reference>
<dbReference type="FunFam" id="3.30.200.20:FF:000035">
    <property type="entry name" value="Serine/threonine protein kinase Stk1"/>
    <property type="match status" value="1"/>
</dbReference>
<keyword evidence="13" id="KW-1185">Reference proteome</keyword>
<dbReference type="InterPro" id="IPR008271">
    <property type="entry name" value="Ser/Thr_kinase_AS"/>
</dbReference>
<dbReference type="SMART" id="SM00220">
    <property type="entry name" value="S_TKc"/>
    <property type="match status" value="1"/>
</dbReference>
<feature type="compositionally biased region" description="Pro residues" evidence="9">
    <location>
        <begin position="301"/>
        <end position="314"/>
    </location>
</feature>
<keyword evidence="4" id="KW-0547">Nucleotide-binding</keyword>
<name>A0A7X6L673_9NOCA</name>
<dbReference type="InterPro" id="IPR011009">
    <property type="entry name" value="Kinase-like_dom_sf"/>
</dbReference>
<feature type="transmembrane region" description="Helical" evidence="10">
    <location>
        <begin position="330"/>
        <end position="352"/>
    </location>
</feature>
<feature type="region of interest" description="Disordered" evidence="9">
    <location>
        <begin position="297"/>
        <end position="323"/>
    </location>
</feature>
<evidence type="ECO:0000256" key="2">
    <source>
        <dbReference type="ARBA" id="ARBA00022527"/>
    </source>
</evidence>
<comment type="catalytic activity">
    <reaction evidence="8">
        <text>L-seryl-[protein] + ATP = O-phospho-L-seryl-[protein] + ADP + H(+)</text>
        <dbReference type="Rhea" id="RHEA:17989"/>
        <dbReference type="Rhea" id="RHEA-COMP:9863"/>
        <dbReference type="Rhea" id="RHEA-COMP:11604"/>
        <dbReference type="ChEBI" id="CHEBI:15378"/>
        <dbReference type="ChEBI" id="CHEBI:29999"/>
        <dbReference type="ChEBI" id="CHEBI:30616"/>
        <dbReference type="ChEBI" id="CHEBI:83421"/>
        <dbReference type="ChEBI" id="CHEBI:456216"/>
        <dbReference type="EC" id="2.7.11.1"/>
    </reaction>
</comment>
<dbReference type="GO" id="GO:0004674">
    <property type="term" value="F:protein serine/threonine kinase activity"/>
    <property type="evidence" value="ECO:0007669"/>
    <property type="project" value="UniProtKB-KW"/>
</dbReference>
<evidence type="ECO:0000256" key="1">
    <source>
        <dbReference type="ARBA" id="ARBA00012513"/>
    </source>
</evidence>
<dbReference type="SUPFAM" id="SSF56112">
    <property type="entry name" value="Protein kinase-like (PK-like)"/>
    <property type="match status" value="1"/>
</dbReference>